<reference evidence="2" key="1">
    <citation type="submission" date="2021-02" db="EMBL/GenBank/DDBJ databases">
        <authorList>
            <person name="Nowell W R."/>
        </authorList>
    </citation>
    <scope>NUCLEOTIDE SEQUENCE</scope>
</reference>
<dbReference type="EMBL" id="CAJNOO010000367">
    <property type="protein sequence ID" value="CAF0921435.1"/>
    <property type="molecule type" value="Genomic_DNA"/>
</dbReference>
<evidence type="ECO:0000313" key="2">
    <source>
        <dbReference type="EMBL" id="CAF0921435.1"/>
    </source>
</evidence>
<evidence type="ECO:0000313" key="4">
    <source>
        <dbReference type="Proteomes" id="UP000663882"/>
    </source>
</evidence>
<proteinExistence type="predicted"/>
<feature type="transmembrane region" description="Helical" evidence="1">
    <location>
        <begin position="247"/>
        <end position="270"/>
    </location>
</feature>
<protein>
    <submittedName>
        <fullName evidence="2">Uncharacterized protein</fullName>
    </submittedName>
</protein>
<dbReference type="Proteomes" id="UP000663823">
    <property type="component" value="Unassembled WGS sequence"/>
</dbReference>
<dbReference type="AlphaFoldDB" id="A0A814AXT1"/>
<dbReference type="EMBL" id="CAJOAX010003619">
    <property type="protein sequence ID" value="CAF3864284.1"/>
    <property type="molecule type" value="Genomic_DNA"/>
</dbReference>
<dbReference type="OrthoDB" id="10040866at2759"/>
<comment type="caution">
    <text evidence="2">The sequence shown here is derived from an EMBL/GenBank/DDBJ whole genome shotgun (WGS) entry which is preliminary data.</text>
</comment>
<dbReference type="Proteomes" id="UP000663882">
    <property type="component" value="Unassembled WGS sequence"/>
</dbReference>
<evidence type="ECO:0000256" key="1">
    <source>
        <dbReference type="SAM" id="Phobius"/>
    </source>
</evidence>
<keyword evidence="1" id="KW-1133">Transmembrane helix</keyword>
<organism evidence="2 4">
    <name type="scientific">Rotaria sordida</name>
    <dbReference type="NCBI Taxonomy" id="392033"/>
    <lineage>
        <taxon>Eukaryota</taxon>
        <taxon>Metazoa</taxon>
        <taxon>Spiralia</taxon>
        <taxon>Gnathifera</taxon>
        <taxon>Rotifera</taxon>
        <taxon>Eurotatoria</taxon>
        <taxon>Bdelloidea</taxon>
        <taxon>Philodinida</taxon>
        <taxon>Philodinidae</taxon>
        <taxon>Rotaria</taxon>
    </lineage>
</organism>
<name>A0A814AXT1_9BILA</name>
<sequence>MTTTRSTRRNHVHVRVGLRKSLKRRSKKVKNRIHSNKFKRITSSLIISDLLNQNSSFAHVSFVRKSTISGRKTVKNKSKTRQNFPRTDDITDQQQIYQSESQHDHIQSLNHIQRRNSKHSNQVLHNPEQLNSVKLNDYNDQHLNTLESSSHPVSEINSTIDKIVLQNPYILSSNHIHGFIPSSSYQLNRKNVDLLHSTTANLSPSLTDIAFSTIIRSKKKSLVHPNNEQRDQSLSNKKKKRYCSPSILALACILSAFLIGGIIAAIIIPLTMNKNSSTTTITTTVVSSTTTTTTTVSTTTSLAPVCNTSSYTTCSTILFHNISILVPPLEWILVSCCYAAPTVNQSTIEIAVQDDSGGHWGLDNVSAIQGNGELISNGGFENNLINWTLTVYSNATSTTTVVFSSGNEFSGSAYLFGSSMNAPAYVKQTFSIIPGQSILISFWWKYYPLLGGGFGTSELIVTLI</sequence>
<keyword evidence="1" id="KW-0472">Membrane</keyword>
<gene>
    <name evidence="3" type="ORF">OTI717_LOCUS21866</name>
    <name evidence="2" type="ORF">RFH988_LOCUS10019</name>
</gene>
<keyword evidence="1" id="KW-0812">Transmembrane</keyword>
<accession>A0A814AXT1</accession>
<dbReference type="Gene3D" id="2.60.120.260">
    <property type="entry name" value="Galactose-binding domain-like"/>
    <property type="match status" value="1"/>
</dbReference>
<evidence type="ECO:0000313" key="3">
    <source>
        <dbReference type="EMBL" id="CAF3864284.1"/>
    </source>
</evidence>